<organism evidence="2 3">
    <name type="scientific">Araneus ventricosus</name>
    <name type="common">Orbweaver spider</name>
    <name type="synonym">Epeira ventricosa</name>
    <dbReference type="NCBI Taxonomy" id="182803"/>
    <lineage>
        <taxon>Eukaryota</taxon>
        <taxon>Metazoa</taxon>
        <taxon>Ecdysozoa</taxon>
        <taxon>Arthropoda</taxon>
        <taxon>Chelicerata</taxon>
        <taxon>Arachnida</taxon>
        <taxon>Araneae</taxon>
        <taxon>Araneomorphae</taxon>
        <taxon>Entelegynae</taxon>
        <taxon>Araneoidea</taxon>
        <taxon>Araneidae</taxon>
        <taxon>Araneus</taxon>
    </lineage>
</organism>
<name>A0A4Y2C7M5_ARAVE</name>
<evidence type="ECO:0000256" key="1">
    <source>
        <dbReference type="SAM" id="Phobius"/>
    </source>
</evidence>
<keyword evidence="1" id="KW-0812">Transmembrane</keyword>
<protein>
    <recommendedName>
        <fullName evidence="4">Gustatory receptor</fullName>
    </recommendedName>
</protein>
<proteinExistence type="predicted"/>
<keyword evidence="1" id="KW-1133">Transmembrane helix</keyword>
<feature type="transmembrane region" description="Helical" evidence="1">
    <location>
        <begin position="260"/>
        <end position="279"/>
    </location>
</feature>
<evidence type="ECO:0008006" key="4">
    <source>
        <dbReference type="Google" id="ProtNLM"/>
    </source>
</evidence>
<dbReference type="EMBL" id="BGPR01000151">
    <property type="protein sequence ID" value="GBL99835.1"/>
    <property type="molecule type" value="Genomic_DNA"/>
</dbReference>
<dbReference type="Proteomes" id="UP000499080">
    <property type="component" value="Unassembled WGS sequence"/>
</dbReference>
<gene>
    <name evidence="2" type="ORF">AVEN_162839_1</name>
</gene>
<accession>A0A4Y2C7M5</accession>
<comment type="caution">
    <text evidence="2">The sequence shown here is derived from an EMBL/GenBank/DDBJ whole genome shotgun (WGS) entry which is preliminary data.</text>
</comment>
<sequence length="398" mass="45785">MQSVVNCFGKKMLHKFQKKRNKRYHEETWLQIVMDIFGMTNHKQFPASQLFIRSFCSASGFLVHASFIYSAAAFILHNGPFSTKRTIPDAISVVLTVIIWHQIHLQFNKFHVFYSYLTNVPKNRLQFTGKEKRIINAIVFIAFSLPVIFSAPMVLSSYKSRSEDYIRFWLLGHSFINQKELESLLLFICMLLYFSSKLLIPSLSAILYATFSYKLSKSIRLQSEIMKSNVRSHPFSVEIEMYYRILDCCKLFNNYSKVTVLLLICHFCNILYTGLSLALRTKTSAPENAMAIESVLAIVTSTSVVAGLFSFASGIPTAMAEIRTEFRQLYHQIILDDRSIALKNFVMLKALGDTEPFYLTAWDLFRIDKSLILTIFGTTLSFCILILQLKRVDLDSMK</sequence>
<feature type="transmembrane region" description="Helical" evidence="1">
    <location>
        <begin position="50"/>
        <end position="76"/>
    </location>
</feature>
<evidence type="ECO:0000313" key="3">
    <source>
        <dbReference type="Proteomes" id="UP000499080"/>
    </source>
</evidence>
<keyword evidence="3" id="KW-1185">Reference proteome</keyword>
<feature type="transmembrane region" description="Helical" evidence="1">
    <location>
        <begin position="134"/>
        <end position="155"/>
    </location>
</feature>
<reference evidence="2 3" key="1">
    <citation type="journal article" date="2019" name="Sci. Rep.">
        <title>Orb-weaving spider Araneus ventricosus genome elucidates the spidroin gene catalogue.</title>
        <authorList>
            <person name="Kono N."/>
            <person name="Nakamura H."/>
            <person name="Ohtoshi R."/>
            <person name="Moran D.A.P."/>
            <person name="Shinohara A."/>
            <person name="Yoshida Y."/>
            <person name="Fujiwara M."/>
            <person name="Mori M."/>
            <person name="Tomita M."/>
            <person name="Arakawa K."/>
        </authorList>
    </citation>
    <scope>NUCLEOTIDE SEQUENCE [LARGE SCALE GENOMIC DNA]</scope>
</reference>
<evidence type="ECO:0000313" key="2">
    <source>
        <dbReference type="EMBL" id="GBL99835.1"/>
    </source>
</evidence>
<dbReference type="AlphaFoldDB" id="A0A4Y2C7M5"/>
<feature type="transmembrane region" description="Helical" evidence="1">
    <location>
        <begin position="291"/>
        <end position="313"/>
    </location>
</feature>
<feature type="transmembrane region" description="Helical" evidence="1">
    <location>
        <begin position="184"/>
        <end position="211"/>
    </location>
</feature>
<dbReference type="OrthoDB" id="6434095at2759"/>
<feature type="transmembrane region" description="Helical" evidence="1">
    <location>
        <begin position="371"/>
        <end position="389"/>
    </location>
</feature>
<keyword evidence="1" id="KW-0472">Membrane</keyword>